<keyword evidence="1" id="KW-0472">Membrane</keyword>
<sequence>MATSTTSAPVTPPPPLEALSVVVPVFNEQTWIRTCIEALVVSAEHAALPLDLVVVDDGSTDDTPQVLAELAAEHGFTVVHQPNAGRLTARATGVARTREPWVLLLDSRVITAPEALSWVRAAVAEDSRRVVWCGHVDVATDGNLFAAYWSGLVKIGWRRYTSAPRLVSFGAEEFDAYPKGTGCLLLPREVLAEAGDSFSSLYDDPDLASDDTRLLRHIAGRTPIWLTPDFRFDYHGKQGARGFVKQCWFRGTTFVDGYLGQPGPVRRALLAALGAGGALAVLGVRRPALGAAGLGAVTVAVPAVVARVGGSRDEITAGAVLTPVFVLSFGAGVLRGLLLAARSRLRPGRTRSAG</sequence>
<dbReference type="GO" id="GO:0016740">
    <property type="term" value="F:transferase activity"/>
    <property type="evidence" value="ECO:0007669"/>
    <property type="project" value="UniProtKB-KW"/>
</dbReference>
<evidence type="ECO:0000259" key="2">
    <source>
        <dbReference type="Pfam" id="PF00535"/>
    </source>
</evidence>
<name>A0A1H0H6I6_9ACTN</name>
<feature type="domain" description="Glycosyltransferase 2-like" evidence="2">
    <location>
        <begin position="20"/>
        <end position="145"/>
    </location>
</feature>
<dbReference type="OrthoDB" id="3672893at2"/>
<gene>
    <name evidence="3" type="ORF">SAMN05660199_01358</name>
</gene>
<proteinExistence type="predicted"/>
<feature type="transmembrane region" description="Helical" evidence="1">
    <location>
        <begin position="291"/>
        <end position="309"/>
    </location>
</feature>
<evidence type="ECO:0000313" key="4">
    <source>
        <dbReference type="Proteomes" id="UP000199088"/>
    </source>
</evidence>
<dbReference type="InterPro" id="IPR001173">
    <property type="entry name" value="Glyco_trans_2-like"/>
</dbReference>
<dbReference type="PANTHER" id="PTHR43646">
    <property type="entry name" value="GLYCOSYLTRANSFERASE"/>
    <property type="match status" value="1"/>
</dbReference>
<dbReference type="InterPro" id="IPR029044">
    <property type="entry name" value="Nucleotide-diphossugar_trans"/>
</dbReference>
<accession>A0A1H0H6I6</accession>
<evidence type="ECO:0000256" key="1">
    <source>
        <dbReference type="SAM" id="Phobius"/>
    </source>
</evidence>
<keyword evidence="1" id="KW-0812">Transmembrane</keyword>
<dbReference type="PANTHER" id="PTHR43646:SF3">
    <property type="entry name" value="SLR1566 PROTEIN"/>
    <property type="match status" value="1"/>
</dbReference>
<dbReference type="Gene3D" id="3.90.550.10">
    <property type="entry name" value="Spore Coat Polysaccharide Biosynthesis Protein SpsA, Chain A"/>
    <property type="match status" value="1"/>
</dbReference>
<dbReference type="SUPFAM" id="SSF53448">
    <property type="entry name" value="Nucleotide-diphospho-sugar transferases"/>
    <property type="match status" value="1"/>
</dbReference>
<dbReference type="Pfam" id="PF00535">
    <property type="entry name" value="Glycos_transf_2"/>
    <property type="match status" value="1"/>
</dbReference>
<keyword evidence="3" id="KW-0808">Transferase</keyword>
<reference evidence="4" key="1">
    <citation type="submission" date="2016-10" db="EMBL/GenBank/DDBJ databases">
        <authorList>
            <person name="Varghese N."/>
            <person name="Submissions S."/>
        </authorList>
    </citation>
    <scope>NUCLEOTIDE SEQUENCE [LARGE SCALE GENOMIC DNA]</scope>
    <source>
        <strain evidence="4">DSM 45843</strain>
    </source>
</reference>
<feature type="transmembrane region" description="Helical" evidence="1">
    <location>
        <begin position="315"/>
        <end position="341"/>
    </location>
</feature>
<protein>
    <submittedName>
        <fullName evidence="3">Glycosyl transferase family 2</fullName>
    </submittedName>
</protein>
<dbReference type="STRING" id="1052260.SAMN05660199_01358"/>
<dbReference type="Proteomes" id="UP000199088">
    <property type="component" value="Unassembled WGS sequence"/>
</dbReference>
<keyword evidence="4" id="KW-1185">Reference proteome</keyword>
<dbReference type="AlphaFoldDB" id="A0A1H0H6I6"/>
<dbReference type="RefSeq" id="WP_091242055.1">
    <property type="nucleotide sequence ID" value="NZ_FNIR01000004.1"/>
</dbReference>
<keyword evidence="1" id="KW-1133">Transmembrane helix</keyword>
<dbReference type="EMBL" id="FNIR01000004">
    <property type="protein sequence ID" value="SDO14742.1"/>
    <property type="molecule type" value="Genomic_DNA"/>
</dbReference>
<evidence type="ECO:0000313" key="3">
    <source>
        <dbReference type="EMBL" id="SDO14742.1"/>
    </source>
</evidence>
<organism evidence="3 4">
    <name type="scientific">Klenkia soli</name>
    <dbReference type="NCBI Taxonomy" id="1052260"/>
    <lineage>
        <taxon>Bacteria</taxon>
        <taxon>Bacillati</taxon>
        <taxon>Actinomycetota</taxon>
        <taxon>Actinomycetes</taxon>
        <taxon>Geodermatophilales</taxon>
        <taxon>Geodermatophilaceae</taxon>
        <taxon>Klenkia</taxon>
    </lineage>
</organism>
<dbReference type="CDD" id="cd00761">
    <property type="entry name" value="Glyco_tranf_GTA_type"/>
    <property type="match status" value="1"/>
</dbReference>